<keyword evidence="3" id="KW-1185">Reference proteome</keyword>
<feature type="transmembrane region" description="Helical" evidence="1">
    <location>
        <begin position="103"/>
        <end position="124"/>
    </location>
</feature>
<dbReference type="Proteomes" id="UP001204445">
    <property type="component" value="Unassembled WGS sequence"/>
</dbReference>
<gene>
    <name evidence="2" type="ORF">J2T55_000398</name>
</gene>
<evidence type="ECO:0000313" key="3">
    <source>
        <dbReference type="Proteomes" id="UP001204445"/>
    </source>
</evidence>
<organism evidence="2 3">
    <name type="scientific">Methylohalomonas lacus</name>
    <dbReference type="NCBI Taxonomy" id="398773"/>
    <lineage>
        <taxon>Bacteria</taxon>
        <taxon>Pseudomonadati</taxon>
        <taxon>Pseudomonadota</taxon>
        <taxon>Gammaproteobacteria</taxon>
        <taxon>Methylohalomonadales</taxon>
        <taxon>Methylohalomonadaceae</taxon>
        <taxon>Methylohalomonas</taxon>
    </lineage>
</organism>
<feature type="transmembrane region" description="Helical" evidence="1">
    <location>
        <begin position="232"/>
        <end position="252"/>
    </location>
</feature>
<feature type="transmembrane region" description="Helical" evidence="1">
    <location>
        <begin position="204"/>
        <end position="225"/>
    </location>
</feature>
<name>A0AAE3HL30_9GAMM</name>
<keyword evidence="1" id="KW-1133">Transmembrane helix</keyword>
<dbReference type="EMBL" id="JANUCT010000002">
    <property type="protein sequence ID" value="MCS3902402.1"/>
    <property type="molecule type" value="Genomic_DNA"/>
</dbReference>
<feature type="transmembrane region" description="Helical" evidence="1">
    <location>
        <begin position="161"/>
        <end position="184"/>
    </location>
</feature>
<dbReference type="RefSeq" id="WP_259053918.1">
    <property type="nucleotide sequence ID" value="NZ_JANUCT010000002.1"/>
</dbReference>
<keyword evidence="1" id="KW-0812">Transmembrane</keyword>
<feature type="transmembrane region" description="Helical" evidence="1">
    <location>
        <begin position="27"/>
        <end position="46"/>
    </location>
</feature>
<feature type="transmembrane region" description="Helical" evidence="1">
    <location>
        <begin position="58"/>
        <end position="91"/>
    </location>
</feature>
<reference evidence="2" key="1">
    <citation type="submission" date="2022-08" db="EMBL/GenBank/DDBJ databases">
        <title>Genomic Encyclopedia of Type Strains, Phase III (KMG-III): the genomes of soil and plant-associated and newly described type strains.</title>
        <authorList>
            <person name="Whitman W."/>
        </authorList>
    </citation>
    <scope>NUCLEOTIDE SEQUENCE</scope>
    <source>
        <strain evidence="2">HMT 1</strain>
    </source>
</reference>
<evidence type="ECO:0008006" key="4">
    <source>
        <dbReference type="Google" id="ProtNLM"/>
    </source>
</evidence>
<evidence type="ECO:0000256" key="1">
    <source>
        <dbReference type="SAM" id="Phobius"/>
    </source>
</evidence>
<feature type="transmembrane region" description="Helical" evidence="1">
    <location>
        <begin position="264"/>
        <end position="289"/>
    </location>
</feature>
<evidence type="ECO:0000313" key="2">
    <source>
        <dbReference type="EMBL" id="MCS3902402.1"/>
    </source>
</evidence>
<accession>A0AAE3HL30</accession>
<protein>
    <recommendedName>
        <fullName evidence="4">DUF2232 domain-containing protein</fullName>
    </recommendedName>
</protein>
<dbReference type="AlphaFoldDB" id="A0AAE3HL30"/>
<sequence>MRALAGYILSGRPQAIAVTTAFGLLSLVVPPLAYIVSGVPVALVSLRAGPLAGLQVMLGSLVVLALALLLFGLPAALALGLLLGIWLPVAFCAYQLRRYESQSALVLAAAGVAAAYAGLLHLLAGDVTAWWRERLQPQLEQLLENQPELSTGQVLEGIMPYVNGMVAAGLVFSLTLAVLIARWLQAVLYNPGGFGAEFRALVLPRWLVTVTVAALAGAVLLEGAFAGWLRDLVFVTLTAFLFQGLALVHLLVKVRGWATHWLWFMYALLVLLPQFILFLASVGFADAWLRRGRSIGPEKDAGTDRDSNDDSRNE</sequence>
<dbReference type="Pfam" id="PF09991">
    <property type="entry name" value="DUF2232"/>
    <property type="match status" value="1"/>
</dbReference>
<dbReference type="InterPro" id="IPR018710">
    <property type="entry name" value="DUF2232"/>
</dbReference>
<comment type="caution">
    <text evidence="2">The sequence shown here is derived from an EMBL/GenBank/DDBJ whole genome shotgun (WGS) entry which is preliminary data.</text>
</comment>
<keyword evidence="1" id="KW-0472">Membrane</keyword>
<proteinExistence type="predicted"/>